<dbReference type="EMBL" id="VIGX01000302">
    <property type="protein sequence ID" value="TWS19772.1"/>
    <property type="molecule type" value="Genomic_DNA"/>
</dbReference>
<accession>A0A5C5RAQ6</accession>
<organism evidence="1 2">
    <name type="scientific">Tsukamurella conjunctivitidis</name>
    <dbReference type="NCBI Taxonomy" id="2592068"/>
    <lineage>
        <taxon>Bacteria</taxon>
        <taxon>Bacillati</taxon>
        <taxon>Actinomycetota</taxon>
        <taxon>Actinomycetes</taxon>
        <taxon>Mycobacteriales</taxon>
        <taxon>Tsukamurellaceae</taxon>
        <taxon>Tsukamurella</taxon>
    </lineage>
</organism>
<keyword evidence="2" id="KW-1185">Reference proteome</keyword>
<comment type="caution">
    <text evidence="1">The sequence shown here is derived from an EMBL/GenBank/DDBJ whole genome shotgun (WGS) entry which is preliminary data.</text>
</comment>
<dbReference type="NCBIfam" id="NF042935">
    <property type="entry name" value="SCO6880_fam"/>
    <property type="match status" value="1"/>
</dbReference>
<evidence type="ECO:0000313" key="2">
    <source>
        <dbReference type="Proteomes" id="UP000319375"/>
    </source>
</evidence>
<evidence type="ECO:0000313" key="1">
    <source>
        <dbReference type="EMBL" id="TWS19772.1"/>
    </source>
</evidence>
<feature type="non-terminal residue" evidence="1">
    <location>
        <position position="86"/>
    </location>
</feature>
<proteinExistence type="predicted"/>
<dbReference type="Proteomes" id="UP000319375">
    <property type="component" value="Unassembled WGS sequence"/>
</dbReference>
<dbReference type="AlphaFoldDB" id="A0A5C5RAQ6"/>
<name>A0A5C5RAQ6_9ACTN</name>
<protein>
    <submittedName>
        <fullName evidence="1">Uncharacterized protein</fullName>
    </submittedName>
</protein>
<dbReference type="InterPro" id="IPR049978">
    <property type="entry name" value="SCO6880-like"/>
</dbReference>
<sequence>MWLADLSGELGIVGASVTVESAPDTGARLKREVASRTSSDAPPVARQVLADVVEEYRAGAAQVRSWVTVVFDPTRMSVRKRDQAQA</sequence>
<reference evidence="1 2" key="1">
    <citation type="submission" date="2019-06" db="EMBL/GenBank/DDBJ databases">
        <title>Tsukamurella conjunctivitidis sp. nov., Tsukamurella assacharolytica sp. nov. and Tsukamurella sputae sp. nov. isolated from patients with conjunctivitis, bacteraemia (lymphoma) and respiratory infection (sputum) in Hong Kong.</title>
        <authorList>
            <person name="Teng J.L.L."/>
            <person name="Lee H.H."/>
            <person name="Fong J.Y.H."/>
            <person name="Fok K.M.N."/>
            <person name="Lau S.K.P."/>
            <person name="Woo P.C.Y."/>
        </authorList>
    </citation>
    <scope>NUCLEOTIDE SEQUENCE [LARGE SCALE GENOMIC DNA]</scope>
    <source>
        <strain evidence="1 2">HKU72</strain>
    </source>
</reference>
<gene>
    <name evidence="1" type="ORF">FK530_25495</name>
</gene>